<name>A0A542XH41_SALAC</name>
<reference evidence="8 9" key="1">
    <citation type="submission" date="2019-06" db="EMBL/GenBank/DDBJ databases">
        <title>Sequencing the genomes of 1000 actinobacteria strains.</title>
        <authorList>
            <person name="Klenk H.-P."/>
        </authorList>
    </citation>
    <scope>NUCLEOTIDE SEQUENCE [LARGE SCALE GENOMIC DNA]</scope>
    <source>
        <strain evidence="8 9">DSM 44819</strain>
    </source>
</reference>
<organism evidence="8 9">
    <name type="scientific">Salinispora arenicola</name>
    <dbReference type="NCBI Taxonomy" id="168697"/>
    <lineage>
        <taxon>Bacteria</taxon>
        <taxon>Bacillati</taxon>
        <taxon>Actinomycetota</taxon>
        <taxon>Actinomycetes</taxon>
        <taxon>Micromonosporales</taxon>
        <taxon>Micromonosporaceae</taxon>
        <taxon>Salinispora</taxon>
    </lineage>
</organism>
<protein>
    <submittedName>
        <fullName evidence="8">All-trans-retinol 13,14-reductase/prolycopene isomerase</fullName>
    </submittedName>
</protein>
<dbReference type="GO" id="GO:0016853">
    <property type="term" value="F:isomerase activity"/>
    <property type="evidence" value="ECO:0007669"/>
    <property type="project" value="UniProtKB-KW"/>
</dbReference>
<evidence type="ECO:0000313" key="9">
    <source>
        <dbReference type="Proteomes" id="UP000315983"/>
    </source>
</evidence>
<dbReference type="RefSeq" id="WP_016811297.1">
    <property type="nucleotide sequence ID" value="NZ_BOQM01000023.1"/>
</dbReference>
<dbReference type="PANTHER" id="PTHR46091">
    <property type="entry name" value="BLR7054 PROTEIN"/>
    <property type="match status" value="1"/>
</dbReference>
<evidence type="ECO:0000256" key="2">
    <source>
        <dbReference type="ARBA" id="ARBA00022729"/>
    </source>
</evidence>
<reference evidence="7 10" key="2">
    <citation type="submission" date="2021-03" db="EMBL/GenBank/DDBJ databases">
        <title>Whole genome shotgun sequence of Salinispora arenicola NBRC 105043.</title>
        <authorList>
            <person name="Komaki H."/>
            <person name="Tamura T."/>
        </authorList>
    </citation>
    <scope>NUCLEOTIDE SEQUENCE [LARGE SCALE GENOMIC DNA]</scope>
    <source>
        <strain evidence="7 10">NBRC 105043</strain>
    </source>
</reference>
<keyword evidence="4" id="KW-0521">NADP</keyword>
<dbReference type="EMBL" id="VFOL01000001">
    <property type="protein sequence ID" value="TQL35149.1"/>
    <property type="molecule type" value="Genomic_DNA"/>
</dbReference>
<evidence type="ECO:0000313" key="10">
    <source>
        <dbReference type="Proteomes" id="UP000677457"/>
    </source>
</evidence>
<comment type="caution">
    <text evidence="8">The sequence shown here is derived from an EMBL/GenBank/DDBJ whole genome shotgun (WGS) entry which is preliminary data.</text>
</comment>
<keyword evidence="3" id="KW-0274">FAD</keyword>
<evidence type="ECO:0000313" key="7">
    <source>
        <dbReference type="EMBL" id="GIM86427.1"/>
    </source>
</evidence>
<proteinExistence type="predicted"/>
<evidence type="ECO:0000256" key="5">
    <source>
        <dbReference type="ARBA" id="ARBA00023027"/>
    </source>
</evidence>
<dbReference type="GO" id="GO:0016491">
    <property type="term" value="F:oxidoreductase activity"/>
    <property type="evidence" value="ECO:0007669"/>
    <property type="project" value="InterPro"/>
</dbReference>
<dbReference type="InterPro" id="IPR052206">
    <property type="entry name" value="Retinol_saturase"/>
</dbReference>
<feature type="domain" description="Amine oxidase" evidence="6">
    <location>
        <begin position="15"/>
        <end position="476"/>
    </location>
</feature>
<dbReference type="InterPro" id="IPR002937">
    <property type="entry name" value="Amino_oxidase"/>
</dbReference>
<evidence type="ECO:0000256" key="1">
    <source>
        <dbReference type="ARBA" id="ARBA00022630"/>
    </source>
</evidence>
<dbReference type="SUPFAM" id="SSF51905">
    <property type="entry name" value="FAD/NAD(P)-binding domain"/>
    <property type="match status" value="1"/>
</dbReference>
<sequence>MNDDYDAIVIGAGNAGLSSAATLQRGGRRTLLLERHNVPGGAATSFVRGRFEFEVSLHQLGGMGNGPLRQVLDQLDVTRRLTFVEERDLYRTVVPGVLDITLPAEWKGVADAIEDSFPGNRARIESFLELCYEVGNWQLVARASLHQPQEQAAWLRGLSRVRRNGLRPAKEVLDEYFDDDRIKHVLASYWSYNGQPPSTLPFMDLARILTLYLEYKPYHLRGGSQAMSSAMLDSFLEAGGDVRFNSDVAEIRTRQGTVVGVRLANGDEYDARMVVSNASAITTYTRMLDPTVVPDSVLRDLRGRKLGISGTIIYLGLDATAHELGFTAGTNMITSELAEKTVRDSMFSLGPTPYVVASCYDVDPIGFAPPRASHVAIFSVQYGRVWDTLAPEDYARAKYAYAQSQLDLVEVISPGLRDVIEEAEVATPHTLRRYLGHPGGAIYGFDQDITDSWLFRDTDLKPNVPGLFLLSAWTTAGGYNPTIVTAARFSQRLLQL</sequence>
<keyword evidence="8" id="KW-0413">Isomerase</keyword>
<accession>A0A542XH41</accession>
<keyword evidence="1" id="KW-0285">Flavoprotein</keyword>
<keyword evidence="10" id="KW-1185">Reference proteome</keyword>
<dbReference type="Proteomes" id="UP000315983">
    <property type="component" value="Unassembled WGS sequence"/>
</dbReference>
<evidence type="ECO:0000256" key="3">
    <source>
        <dbReference type="ARBA" id="ARBA00022827"/>
    </source>
</evidence>
<evidence type="ECO:0000256" key="4">
    <source>
        <dbReference type="ARBA" id="ARBA00022857"/>
    </source>
</evidence>
<evidence type="ECO:0000259" key="6">
    <source>
        <dbReference type="Pfam" id="PF01593"/>
    </source>
</evidence>
<dbReference type="Proteomes" id="UP000677457">
    <property type="component" value="Unassembled WGS sequence"/>
</dbReference>
<gene>
    <name evidence="8" type="ORF">FB564_0174</name>
    <name evidence="7" type="ORF">Sar04_31630</name>
</gene>
<dbReference type="Pfam" id="PF01593">
    <property type="entry name" value="Amino_oxidase"/>
    <property type="match status" value="1"/>
</dbReference>
<dbReference type="Gene3D" id="3.50.50.60">
    <property type="entry name" value="FAD/NAD(P)-binding domain"/>
    <property type="match status" value="2"/>
</dbReference>
<dbReference type="GeneID" id="93769542"/>
<dbReference type="PANTHER" id="PTHR46091:SF3">
    <property type="entry name" value="AMINE OXIDASE DOMAIN-CONTAINING PROTEIN"/>
    <property type="match status" value="1"/>
</dbReference>
<keyword evidence="5" id="KW-0520">NAD</keyword>
<dbReference type="InterPro" id="IPR036188">
    <property type="entry name" value="FAD/NAD-bd_sf"/>
</dbReference>
<keyword evidence="2" id="KW-0732">Signal</keyword>
<dbReference type="AlphaFoldDB" id="A0A542XH41"/>
<evidence type="ECO:0000313" key="8">
    <source>
        <dbReference type="EMBL" id="TQL35149.1"/>
    </source>
</evidence>
<dbReference type="EMBL" id="BOQM01000023">
    <property type="protein sequence ID" value="GIM86427.1"/>
    <property type="molecule type" value="Genomic_DNA"/>
</dbReference>